<dbReference type="OMA" id="GYMAIVE"/>
<name>A0A336LZM1_CULSO</name>
<reference evidence="2" key="2">
    <citation type="submission" date="2018-07" db="EMBL/GenBank/DDBJ databases">
        <authorList>
            <person name="Quirk P.G."/>
            <person name="Krulwich T.A."/>
        </authorList>
    </citation>
    <scope>NUCLEOTIDE SEQUENCE</scope>
</reference>
<dbReference type="VEuPathDB" id="VectorBase:CSON012297"/>
<reference evidence="1" key="1">
    <citation type="submission" date="2018-04" db="EMBL/GenBank/DDBJ databases">
        <authorList>
            <person name="Go L.Y."/>
            <person name="Mitchell J.A."/>
        </authorList>
    </citation>
    <scope>NUCLEOTIDE SEQUENCE</scope>
    <source>
        <tissue evidence="1">Whole organism</tissue>
    </source>
</reference>
<proteinExistence type="predicted"/>
<organism evidence="2">
    <name type="scientific">Culicoides sonorensis</name>
    <name type="common">Biting midge</name>
    <dbReference type="NCBI Taxonomy" id="179676"/>
    <lineage>
        <taxon>Eukaryota</taxon>
        <taxon>Metazoa</taxon>
        <taxon>Ecdysozoa</taxon>
        <taxon>Arthropoda</taxon>
        <taxon>Hexapoda</taxon>
        <taxon>Insecta</taxon>
        <taxon>Pterygota</taxon>
        <taxon>Neoptera</taxon>
        <taxon>Endopterygota</taxon>
        <taxon>Diptera</taxon>
        <taxon>Nematocera</taxon>
        <taxon>Chironomoidea</taxon>
        <taxon>Ceratopogonidae</taxon>
        <taxon>Ceratopogoninae</taxon>
        <taxon>Culicoides</taxon>
        <taxon>Monoculicoides</taxon>
    </lineage>
</organism>
<protein>
    <submittedName>
        <fullName evidence="2">CSON012297 protein</fullName>
    </submittedName>
</protein>
<dbReference type="EMBL" id="UFQT01000056">
    <property type="protein sequence ID" value="SSX19148.1"/>
    <property type="molecule type" value="Genomic_DNA"/>
</dbReference>
<accession>A0A336LZM1</accession>
<sequence length="720" mass="83133">MNSTVTFESTQTNFKKILDILEDKSKQSTKAAVKIIDLTLFLWNKSSTVITEFHEKGNLLIIVVKVLVDVSLMVDNLSNQNIDVDEASSKCNEFIELVLSQYSPDTLKTISVETLFDQDSLLVLEDLIFHYTKICSLPIPNKYLLKTCVMIVDTSVKYKSQLSSCKNEWMDVFVSYICERLEFFITQSLTKFENQAPSNVLRFYNQKLIELSKAYPNELFRGAKIVLQLLFSLQKLLHSVEDKYFLFIHMNGLVPLLSFLQEVQIHDEILPTISQFTQENPSVSVKILIEFTKIIAKNQSNEMLHQYFGDHLNENLFEILFEAILQSNNQKLFEDEQELSSILSGLVVCITAASQNEKSYQSVISRLITALLSDNITNAYLSLNLWIFIARISSKEVCYTYFNEFKAIYVQKFAKFDTSKQKFFIGKVMQVFFMCLKSKLKKQVIFECELEENLEMWAEIGINIIEDENFIGKVLTKAEDKIQLFFRTKSLASYHDIIQYLKITSSLESIRNKTFLESIDEICVFLKESSSNIEPFLPLLGTILKFCTKHIQEINTRSLELLISLLKHIESEKSFTKSLQYITMEFVNKVLTKRVELEIMFLNSCKVLYKAVTNDLNCESHSVEMVMIKTGFDGKIEDDIHVCRRPENMREEEIEVKSPVMKKRKIEITGKQGDAKVDRALTCLENLKRELNDSGLLTSLPTLVTNLNEIKDVLQDFVKK</sequence>
<dbReference type="EMBL" id="UFQS01000056">
    <property type="protein sequence ID" value="SSW98762.1"/>
    <property type="molecule type" value="Genomic_DNA"/>
</dbReference>
<dbReference type="AlphaFoldDB" id="A0A336LZM1"/>
<evidence type="ECO:0000313" key="2">
    <source>
        <dbReference type="EMBL" id="SSX19148.1"/>
    </source>
</evidence>
<evidence type="ECO:0000313" key="1">
    <source>
        <dbReference type="EMBL" id="SSW98762.1"/>
    </source>
</evidence>
<gene>
    <name evidence="2" type="primary">CSON012297</name>
</gene>